<dbReference type="Pfam" id="PF01408">
    <property type="entry name" value="GFO_IDH_MocA"/>
    <property type="match status" value="1"/>
</dbReference>
<dbReference type="PANTHER" id="PTHR43377">
    <property type="entry name" value="BILIVERDIN REDUCTASE A"/>
    <property type="match status" value="1"/>
</dbReference>
<dbReference type="Gene3D" id="3.30.360.10">
    <property type="entry name" value="Dihydrodipicolinate Reductase, domain 2"/>
    <property type="match status" value="1"/>
</dbReference>
<dbReference type="PANTHER" id="PTHR43377:SF1">
    <property type="entry name" value="BILIVERDIN REDUCTASE A"/>
    <property type="match status" value="1"/>
</dbReference>
<keyword evidence="4" id="KW-1185">Reference proteome</keyword>
<dbReference type="Gene3D" id="3.40.50.720">
    <property type="entry name" value="NAD(P)-binding Rossmann-like Domain"/>
    <property type="match status" value="1"/>
</dbReference>
<dbReference type="InterPro" id="IPR000683">
    <property type="entry name" value="Gfo/Idh/MocA-like_OxRdtase_N"/>
</dbReference>
<dbReference type="RefSeq" id="WP_176847138.1">
    <property type="nucleotide sequence ID" value="NZ_CP061498.1"/>
</dbReference>
<evidence type="ECO:0000259" key="1">
    <source>
        <dbReference type="Pfam" id="PF01408"/>
    </source>
</evidence>
<protein>
    <submittedName>
        <fullName evidence="3">Predicted dehydrogenase</fullName>
    </submittedName>
</protein>
<dbReference type="GO" id="GO:0000166">
    <property type="term" value="F:nucleotide binding"/>
    <property type="evidence" value="ECO:0007669"/>
    <property type="project" value="InterPro"/>
</dbReference>
<gene>
    <name evidence="3" type="ORF">SAMN04488238_1079</name>
</gene>
<dbReference type="EMBL" id="FNOM01000007">
    <property type="protein sequence ID" value="SDX29379.1"/>
    <property type="molecule type" value="Genomic_DNA"/>
</dbReference>
<dbReference type="AlphaFoldDB" id="A0A1H3AKN4"/>
<dbReference type="Proteomes" id="UP000198539">
    <property type="component" value="Unassembled WGS sequence"/>
</dbReference>
<reference evidence="3 4" key="1">
    <citation type="submission" date="2016-10" db="EMBL/GenBank/DDBJ databases">
        <authorList>
            <person name="de Groot N.N."/>
        </authorList>
    </citation>
    <scope>NUCLEOTIDE SEQUENCE [LARGE SCALE GENOMIC DNA]</scope>
    <source>
        <strain evidence="3 4">CGMCC 1.8894</strain>
    </source>
</reference>
<sequence length="331" mass="35639">MLNIAIVGFGWWGRHILMRLKGHASLNVVLVVEPNVALHDDVRAMGARVLESYDTALSDPDVQAVVLTTPHMLHEEQVLAAAAAGKHVFCEKPLGMTAASARRSVGACRDAGVVLGIGHEQRFDPAMQRLKALVAEGDLGTIMHAEAAFSHNKLTGVPLGGWRTSKEFSPGAGMTGMGIHLTDLLIWLFGPVSTVQAQVRDRTLGWPTGDMVVAQLGFQAGNTAHFQAILNTPHFMRFAAFGAEGWAEARYASHPDTPGGEIQWSYCTKGSAPRHEVLEWTDAVVANLTAFADAVLRGTPYPWTDAELIGNIAVYEAIVQSSDRGETVRLS</sequence>
<dbReference type="InterPro" id="IPR051450">
    <property type="entry name" value="Gfo/Idh/MocA_Oxidoreductases"/>
</dbReference>
<dbReference type="InterPro" id="IPR036291">
    <property type="entry name" value="NAD(P)-bd_dom_sf"/>
</dbReference>
<proteinExistence type="predicted"/>
<evidence type="ECO:0000313" key="4">
    <source>
        <dbReference type="Proteomes" id="UP000198539"/>
    </source>
</evidence>
<organism evidence="3 4">
    <name type="scientific">Roseicitreum antarcticum</name>
    <dbReference type="NCBI Taxonomy" id="564137"/>
    <lineage>
        <taxon>Bacteria</taxon>
        <taxon>Pseudomonadati</taxon>
        <taxon>Pseudomonadota</taxon>
        <taxon>Alphaproteobacteria</taxon>
        <taxon>Rhodobacterales</taxon>
        <taxon>Paracoccaceae</taxon>
        <taxon>Roseicitreum</taxon>
    </lineage>
</organism>
<dbReference type="Pfam" id="PF22725">
    <property type="entry name" value="GFO_IDH_MocA_C3"/>
    <property type="match status" value="1"/>
</dbReference>
<feature type="domain" description="GFO/IDH/MocA-like oxidoreductase" evidence="2">
    <location>
        <begin position="127"/>
        <end position="247"/>
    </location>
</feature>
<accession>A0A1H3AKN4</accession>
<evidence type="ECO:0000313" key="3">
    <source>
        <dbReference type="EMBL" id="SDX29379.1"/>
    </source>
</evidence>
<evidence type="ECO:0000259" key="2">
    <source>
        <dbReference type="Pfam" id="PF22725"/>
    </source>
</evidence>
<dbReference type="STRING" id="564137.SAMN04488238_1079"/>
<name>A0A1H3AKN4_9RHOB</name>
<feature type="domain" description="Gfo/Idh/MocA-like oxidoreductase N-terminal" evidence="1">
    <location>
        <begin position="2"/>
        <end position="119"/>
    </location>
</feature>
<dbReference type="SUPFAM" id="SSF51735">
    <property type="entry name" value="NAD(P)-binding Rossmann-fold domains"/>
    <property type="match status" value="1"/>
</dbReference>
<dbReference type="SUPFAM" id="SSF55347">
    <property type="entry name" value="Glyceraldehyde-3-phosphate dehydrogenase-like, C-terminal domain"/>
    <property type="match status" value="1"/>
</dbReference>
<dbReference type="InterPro" id="IPR055170">
    <property type="entry name" value="GFO_IDH_MocA-like_dom"/>
</dbReference>